<feature type="domain" description="Cation efflux protein cytoplasmic" evidence="1">
    <location>
        <begin position="2"/>
        <end position="63"/>
    </location>
</feature>
<sequence length="90" mass="10243">MKVPGVTDIREIKTMYVGPQSLLVNMEIKIKNYLDVQSAENISDEVEKVIKADLSFVTHINIEIIVDDMVQGWKRKTVSCPDLKSFSEVM</sequence>
<protein>
    <submittedName>
        <fullName evidence="2">Cobalt-zinc-cadmium resistance protein</fullName>
    </submittedName>
</protein>
<gene>
    <name evidence="2" type="ORF">DCCM_4087</name>
</gene>
<dbReference type="InterPro" id="IPR036837">
    <property type="entry name" value="Cation_efflux_CTD_sf"/>
</dbReference>
<evidence type="ECO:0000313" key="3">
    <source>
        <dbReference type="Proteomes" id="UP000239549"/>
    </source>
</evidence>
<dbReference type="Proteomes" id="UP000239549">
    <property type="component" value="Unassembled WGS sequence"/>
</dbReference>
<evidence type="ECO:0000259" key="1">
    <source>
        <dbReference type="Pfam" id="PF16916"/>
    </source>
</evidence>
<dbReference type="AlphaFoldDB" id="A0A2L2XKZ6"/>
<organism evidence="2 3">
    <name type="scientific">Desulfocucumis palustris</name>
    <dbReference type="NCBI Taxonomy" id="1898651"/>
    <lineage>
        <taxon>Bacteria</taxon>
        <taxon>Bacillati</taxon>
        <taxon>Bacillota</taxon>
        <taxon>Clostridia</taxon>
        <taxon>Eubacteriales</taxon>
        <taxon>Desulfocucumaceae</taxon>
        <taxon>Desulfocucumis</taxon>
    </lineage>
</organism>
<proteinExistence type="predicted"/>
<comment type="caution">
    <text evidence="2">The sequence shown here is derived from an EMBL/GenBank/DDBJ whole genome shotgun (WGS) entry which is preliminary data.</text>
</comment>
<dbReference type="EMBL" id="BFAV01000155">
    <property type="protein sequence ID" value="GBF34966.1"/>
    <property type="molecule type" value="Genomic_DNA"/>
</dbReference>
<dbReference type="Pfam" id="PF16916">
    <property type="entry name" value="ZT_dimer"/>
    <property type="match status" value="1"/>
</dbReference>
<name>A0A2L2XKZ6_9FIRM</name>
<evidence type="ECO:0000313" key="2">
    <source>
        <dbReference type="EMBL" id="GBF34966.1"/>
    </source>
</evidence>
<dbReference type="SUPFAM" id="SSF160240">
    <property type="entry name" value="Cation efflux protein cytoplasmic domain-like"/>
    <property type="match status" value="1"/>
</dbReference>
<accession>A0A2L2XKZ6</accession>
<dbReference type="InterPro" id="IPR027470">
    <property type="entry name" value="Cation_efflux_CTD"/>
</dbReference>
<dbReference type="Gene3D" id="3.30.70.1350">
    <property type="entry name" value="Cation efflux protein, cytoplasmic domain"/>
    <property type="match status" value="1"/>
</dbReference>
<reference evidence="3" key="1">
    <citation type="submission" date="2018-02" db="EMBL/GenBank/DDBJ databases">
        <title>Genome sequence of Desulfocucumis palustris strain NAW-5.</title>
        <authorList>
            <person name="Watanabe M."/>
            <person name="Kojima H."/>
            <person name="Fukui M."/>
        </authorList>
    </citation>
    <scope>NUCLEOTIDE SEQUENCE [LARGE SCALE GENOMIC DNA]</scope>
    <source>
        <strain evidence="3">NAW-5</strain>
    </source>
</reference>
<keyword evidence="3" id="KW-1185">Reference proteome</keyword>